<feature type="non-terminal residue" evidence="1">
    <location>
        <position position="457"/>
    </location>
</feature>
<accession>A0ABQ5KBN6</accession>
<evidence type="ECO:0000313" key="2">
    <source>
        <dbReference type="Proteomes" id="UP001057375"/>
    </source>
</evidence>
<protein>
    <submittedName>
        <fullName evidence="1">Uncharacterized protein</fullName>
    </submittedName>
</protein>
<proteinExistence type="predicted"/>
<dbReference type="Proteomes" id="UP001057375">
    <property type="component" value="Unassembled WGS sequence"/>
</dbReference>
<name>A0ABQ5KBN6_9EUKA</name>
<organism evidence="1 2">
    <name type="scientific">Aduncisulcus paluster</name>
    <dbReference type="NCBI Taxonomy" id="2918883"/>
    <lineage>
        <taxon>Eukaryota</taxon>
        <taxon>Metamonada</taxon>
        <taxon>Carpediemonas-like organisms</taxon>
        <taxon>Aduncisulcus</taxon>
    </lineage>
</organism>
<gene>
    <name evidence="1" type="ORF">ADUPG1_000570</name>
</gene>
<dbReference type="EMBL" id="BQXS01000230">
    <property type="protein sequence ID" value="GKT28306.1"/>
    <property type="molecule type" value="Genomic_DNA"/>
</dbReference>
<reference evidence="1" key="1">
    <citation type="submission" date="2022-03" db="EMBL/GenBank/DDBJ databases">
        <title>Draft genome sequence of Aduncisulcus paluster, a free-living microaerophilic Fornicata.</title>
        <authorList>
            <person name="Yuyama I."/>
            <person name="Kume K."/>
            <person name="Tamura T."/>
            <person name="Inagaki Y."/>
            <person name="Hashimoto T."/>
        </authorList>
    </citation>
    <scope>NUCLEOTIDE SEQUENCE</scope>
    <source>
        <strain evidence="1">NY0171</strain>
    </source>
</reference>
<sequence length="457" mass="50434">MSFSNSIATLPKRSVLSSKLERTRYTLMSETMDLVAAMPVVYVWRDNGNGSVMFCVFVKSDLQQHQLVSLNTCSDTDSSSTTSSSDLCLDAYSATLSSTSIPAYIYDENESEVYDLAEFVYDTTREGYCNPDKVSVLMKTSSFLTTPTEDMFTMDVYYQINKEIHEEALDDDEDQLLISSHSSETHTLTALDSALIDAVTDDVIVMAIGSSHGEYSQVPAASVTMNYNVHERMWYSGTIGARSADSIMYSTPFSLVSFSQYSIALSKPVIMAGSARYVVTAMGYDDIVLSEISSTWDMDEDNFLGVLTFSGHVVKTSRDSDLENLRVYAANSNSSFTDTETTSAHTAFIGEYIPFLGHALVDGDILQLNKIYRPSQSVINDIYITNHSALTEEIVVYTEAKGNVTVNYITLDIPMDCVEYASMDEVENNGQLIVAETDICEALFIIAHNIPSSVLST</sequence>
<evidence type="ECO:0000313" key="1">
    <source>
        <dbReference type="EMBL" id="GKT28306.1"/>
    </source>
</evidence>
<keyword evidence="2" id="KW-1185">Reference proteome</keyword>
<comment type="caution">
    <text evidence="1">The sequence shown here is derived from an EMBL/GenBank/DDBJ whole genome shotgun (WGS) entry which is preliminary data.</text>
</comment>